<evidence type="ECO:0000256" key="1">
    <source>
        <dbReference type="ARBA" id="ARBA00008434"/>
    </source>
</evidence>
<feature type="domain" description="Small ribosomal subunit protein uS15 N-terminal" evidence="5">
    <location>
        <begin position="1"/>
        <end position="58"/>
    </location>
</feature>
<protein>
    <recommendedName>
        <fullName evidence="5">Small ribosomal subunit protein uS15 N-terminal domain-containing protein</fullName>
    </recommendedName>
</protein>
<dbReference type="GO" id="GO:0022627">
    <property type="term" value="C:cytosolic small ribosomal subunit"/>
    <property type="evidence" value="ECO:0007669"/>
    <property type="project" value="TreeGrafter"/>
</dbReference>
<dbReference type="FunFam" id="4.10.860.130:FF:000001">
    <property type="entry name" value="40S ribosomal protein S13"/>
    <property type="match status" value="1"/>
</dbReference>
<evidence type="ECO:0000256" key="2">
    <source>
        <dbReference type="ARBA" id="ARBA00022980"/>
    </source>
</evidence>
<keyword evidence="2" id="KW-0689">Ribosomal protein</keyword>
<comment type="caution">
    <text evidence="6">The sequence shown here is derived from an EMBL/GenBank/DDBJ whole genome shotgun (WGS) entry which is preliminary data.</text>
</comment>
<gene>
    <name evidence="6" type="ORF">OPV22_009275</name>
</gene>
<proteinExistence type="inferred from homology"/>
<reference evidence="6 7" key="1">
    <citation type="submission" date="2022-12" db="EMBL/GenBank/DDBJ databases">
        <title>Chromosome-scale assembly of the Ensete ventricosum genome.</title>
        <authorList>
            <person name="Dussert Y."/>
            <person name="Stocks J."/>
            <person name="Wendawek A."/>
            <person name="Woldeyes F."/>
            <person name="Nichols R.A."/>
            <person name="Borrell J.S."/>
        </authorList>
    </citation>
    <scope>NUCLEOTIDE SEQUENCE [LARGE SCALE GENOMIC DNA]</scope>
    <source>
        <strain evidence="7">cv. Maze</strain>
        <tissue evidence="6">Seeds</tissue>
    </source>
</reference>
<dbReference type="Pfam" id="PF08069">
    <property type="entry name" value="Ribosomal_S13_N"/>
    <property type="match status" value="1"/>
</dbReference>
<evidence type="ECO:0000256" key="3">
    <source>
        <dbReference type="ARBA" id="ARBA00023274"/>
    </source>
</evidence>
<dbReference type="InterPro" id="IPR023029">
    <property type="entry name" value="Ribosomal_uS15_arc_euk"/>
</dbReference>
<dbReference type="PANTHER" id="PTHR11885">
    <property type="entry name" value="RIBOSOMAL PROTEIN S15P/S13E"/>
    <property type="match status" value="1"/>
</dbReference>
<dbReference type="GO" id="GO:0006412">
    <property type="term" value="P:translation"/>
    <property type="evidence" value="ECO:0007669"/>
    <property type="project" value="InterPro"/>
</dbReference>
<dbReference type="InterPro" id="IPR012606">
    <property type="entry name" value="Ribosomal_uS15_N"/>
</dbReference>
<organism evidence="6 7">
    <name type="scientific">Ensete ventricosum</name>
    <name type="common">Abyssinian banana</name>
    <name type="synonym">Musa ensete</name>
    <dbReference type="NCBI Taxonomy" id="4639"/>
    <lineage>
        <taxon>Eukaryota</taxon>
        <taxon>Viridiplantae</taxon>
        <taxon>Streptophyta</taxon>
        <taxon>Embryophyta</taxon>
        <taxon>Tracheophyta</taxon>
        <taxon>Spermatophyta</taxon>
        <taxon>Magnoliopsida</taxon>
        <taxon>Liliopsida</taxon>
        <taxon>Zingiberales</taxon>
        <taxon>Musaceae</taxon>
        <taxon>Ensete</taxon>
    </lineage>
</organism>
<dbReference type="GO" id="GO:0003735">
    <property type="term" value="F:structural constituent of ribosome"/>
    <property type="evidence" value="ECO:0007669"/>
    <property type="project" value="InterPro"/>
</dbReference>
<dbReference type="GO" id="GO:0005730">
    <property type="term" value="C:nucleolus"/>
    <property type="evidence" value="ECO:0007669"/>
    <property type="project" value="TreeGrafter"/>
</dbReference>
<dbReference type="EMBL" id="JAQQAF010000003">
    <property type="protein sequence ID" value="KAJ8498723.1"/>
    <property type="molecule type" value="Genomic_DNA"/>
</dbReference>
<comment type="similarity">
    <text evidence="1">Belongs to the universal ribosomal protein uS15 family.</text>
</comment>
<sequence>MGRMHTVMASLTTSSAAERVGPSWLLRSLLETWSICKIAKKGLIPSQIGAILPDSHGIAQVKSVTGSKILRILKARGFAPDTPEGSTAWPVTTRRQRSSLQPGNRNCSDHQLRTKRIASNSGTASTLMA</sequence>
<dbReference type="GO" id="GO:0070181">
    <property type="term" value="F:small ribosomal subunit rRNA binding"/>
    <property type="evidence" value="ECO:0007669"/>
    <property type="project" value="TreeGrafter"/>
</dbReference>
<dbReference type="SMART" id="SM01386">
    <property type="entry name" value="Ribosomal_S13_N"/>
    <property type="match status" value="1"/>
</dbReference>
<name>A0AAV8RFK4_ENSVE</name>
<keyword evidence="7" id="KW-1185">Reference proteome</keyword>
<evidence type="ECO:0000259" key="5">
    <source>
        <dbReference type="SMART" id="SM01386"/>
    </source>
</evidence>
<evidence type="ECO:0000313" key="6">
    <source>
        <dbReference type="EMBL" id="KAJ8498723.1"/>
    </source>
</evidence>
<dbReference type="Proteomes" id="UP001222027">
    <property type="component" value="Unassembled WGS sequence"/>
</dbReference>
<keyword evidence="3" id="KW-0687">Ribonucleoprotein</keyword>
<feature type="region of interest" description="Disordered" evidence="4">
    <location>
        <begin position="78"/>
        <end position="129"/>
    </location>
</feature>
<feature type="compositionally biased region" description="Polar residues" evidence="4">
    <location>
        <begin position="117"/>
        <end position="129"/>
    </location>
</feature>
<evidence type="ECO:0000256" key="4">
    <source>
        <dbReference type="SAM" id="MobiDB-lite"/>
    </source>
</evidence>
<dbReference type="Gene3D" id="4.10.860.130">
    <property type="match status" value="1"/>
</dbReference>
<dbReference type="PANTHER" id="PTHR11885:SF6">
    <property type="entry name" value="SMALL RIBOSOMAL SUBUNIT PROTEIN US15"/>
    <property type="match status" value="1"/>
</dbReference>
<dbReference type="AlphaFoldDB" id="A0AAV8RFK4"/>
<evidence type="ECO:0000313" key="7">
    <source>
        <dbReference type="Proteomes" id="UP001222027"/>
    </source>
</evidence>
<accession>A0AAV8RFK4</accession>